<proteinExistence type="predicted"/>
<dbReference type="Proteomes" id="UP000629468">
    <property type="component" value="Unassembled WGS sequence"/>
</dbReference>
<evidence type="ECO:0000313" key="3">
    <source>
        <dbReference type="Proteomes" id="UP000629468"/>
    </source>
</evidence>
<gene>
    <name evidence="2" type="ORF">Agabi119p4_5091</name>
</gene>
<feature type="chain" id="PRO_5034431930" evidence="1">
    <location>
        <begin position="17"/>
        <end position="70"/>
    </location>
</feature>
<name>A0A8H7F4J5_AGABI</name>
<organism evidence="2 3">
    <name type="scientific">Agaricus bisporus var. burnettii</name>
    <dbReference type="NCBI Taxonomy" id="192524"/>
    <lineage>
        <taxon>Eukaryota</taxon>
        <taxon>Fungi</taxon>
        <taxon>Dikarya</taxon>
        <taxon>Basidiomycota</taxon>
        <taxon>Agaricomycotina</taxon>
        <taxon>Agaricomycetes</taxon>
        <taxon>Agaricomycetidae</taxon>
        <taxon>Agaricales</taxon>
        <taxon>Agaricineae</taxon>
        <taxon>Agaricaceae</taxon>
        <taxon>Agaricus</taxon>
    </lineage>
</organism>
<evidence type="ECO:0000313" key="2">
    <source>
        <dbReference type="EMBL" id="KAF7776698.1"/>
    </source>
</evidence>
<dbReference type="AlphaFoldDB" id="A0A8H7F4J5"/>
<feature type="signal peptide" evidence="1">
    <location>
        <begin position="1"/>
        <end position="16"/>
    </location>
</feature>
<sequence length="70" mass="7127">MGTIVAITALSCIGLAKQLSQTVPDSITAPSESISLPILSEGLSVVSTPLVLAYCSLLYKCPFKGPSTSG</sequence>
<protein>
    <submittedName>
        <fullName evidence="2">Uncharacterized protein</fullName>
    </submittedName>
</protein>
<evidence type="ECO:0000256" key="1">
    <source>
        <dbReference type="SAM" id="SignalP"/>
    </source>
</evidence>
<comment type="caution">
    <text evidence="2">The sequence shown here is derived from an EMBL/GenBank/DDBJ whole genome shotgun (WGS) entry which is preliminary data.</text>
</comment>
<reference evidence="2 3" key="1">
    <citation type="journal article" name="Sci. Rep.">
        <title>Telomere-to-telomere assembled and centromere annotated genomes of the two main subspecies of the button mushroom Agaricus bisporus reveal especially polymorphic chromosome ends.</title>
        <authorList>
            <person name="Sonnenberg A.S.M."/>
            <person name="Sedaghat-Telgerd N."/>
            <person name="Lavrijssen B."/>
            <person name="Ohm R.A."/>
            <person name="Hendrickx P.M."/>
            <person name="Scholtmeijer K."/>
            <person name="Baars J.J.P."/>
            <person name="van Peer A."/>
        </authorList>
    </citation>
    <scope>NUCLEOTIDE SEQUENCE [LARGE SCALE GENOMIC DNA]</scope>
    <source>
        <strain evidence="2 3">H119_p4</strain>
    </source>
</reference>
<accession>A0A8H7F4J5</accession>
<dbReference type="EMBL" id="JABXXO010000006">
    <property type="protein sequence ID" value="KAF7776698.1"/>
    <property type="molecule type" value="Genomic_DNA"/>
</dbReference>
<keyword evidence="1" id="KW-0732">Signal</keyword>